<keyword evidence="2" id="KW-0472">Membrane</keyword>
<dbReference type="InterPro" id="IPR012551">
    <property type="entry name" value="DUF1707_SHOCT-like"/>
</dbReference>
<feature type="transmembrane region" description="Helical" evidence="2">
    <location>
        <begin position="134"/>
        <end position="152"/>
    </location>
</feature>
<keyword evidence="6" id="KW-1185">Reference proteome</keyword>
<evidence type="ECO:0000313" key="7">
    <source>
        <dbReference type="Proteomes" id="UP000553957"/>
    </source>
</evidence>
<evidence type="ECO:0000256" key="2">
    <source>
        <dbReference type="SAM" id="Phobius"/>
    </source>
</evidence>
<evidence type="ECO:0000259" key="3">
    <source>
        <dbReference type="Pfam" id="PF08044"/>
    </source>
</evidence>
<dbReference type="EMBL" id="JABJRC010000001">
    <property type="protein sequence ID" value="NOL40031.1"/>
    <property type="molecule type" value="Genomic_DNA"/>
</dbReference>
<dbReference type="AlphaFoldDB" id="A0A7Y4KY81"/>
<dbReference type="PANTHER" id="PTHR40763">
    <property type="entry name" value="MEMBRANE PROTEIN-RELATED"/>
    <property type="match status" value="1"/>
</dbReference>
<feature type="region of interest" description="Disordered" evidence="1">
    <location>
        <begin position="64"/>
        <end position="98"/>
    </location>
</feature>
<dbReference type="Proteomes" id="UP000553957">
    <property type="component" value="Unassembled WGS sequence"/>
</dbReference>
<evidence type="ECO:0000313" key="4">
    <source>
        <dbReference type="EMBL" id="MBB6567356.1"/>
    </source>
</evidence>
<dbReference type="Proteomes" id="UP000534306">
    <property type="component" value="Unassembled WGS sequence"/>
</dbReference>
<reference evidence="5 6" key="1">
    <citation type="submission" date="2020-05" db="EMBL/GenBank/DDBJ databases">
        <title>Genome sequence of Kribbella sandramycini ATCC 39419.</title>
        <authorList>
            <person name="Maclea K.S."/>
            <person name="Fair J.L."/>
        </authorList>
    </citation>
    <scope>NUCLEOTIDE SEQUENCE [LARGE SCALE GENOMIC DNA]</scope>
    <source>
        <strain evidence="5 6">ATCC 39419</strain>
    </source>
</reference>
<protein>
    <submittedName>
        <fullName evidence="5">DUF1707 domain-containing protein</fullName>
    </submittedName>
</protein>
<dbReference type="EMBL" id="JACHKF010000001">
    <property type="protein sequence ID" value="MBB6567356.1"/>
    <property type="molecule type" value="Genomic_DNA"/>
</dbReference>
<dbReference type="RefSeq" id="WP_171672056.1">
    <property type="nucleotide sequence ID" value="NZ_BAAAGT010000003.1"/>
</dbReference>
<reference evidence="4 7" key="2">
    <citation type="submission" date="2020-08" db="EMBL/GenBank/DDBJ databases">
        <title>Sequencing the genomes of 1000 actinobacteria strains.</title>
        <authorList>
            <person name="Klenk H.-P."/>
        </authorList>
    </citation>
    <scope>NUCLEOTIDE SEQUENCE [LARGE SCALE GENOMIC DNA]</scope>
    <source>
        <strain evidence="4 7">DSM 15626</strain>
    </source>
</reference>
<name>A0A7Y4KY81_9ACTN</name>
<comment type="caution">
    <text evidence="5">The sequence shown here is derived from an EMBL/GenBank/DDBJ whole genome shotgun (WGS) entry which is preliminary data.</text>
</comment>
<evidence type="ECO:0000313" key="6">
    <source>
        <dbReference type="Proteomes" id="UP000534306"/>
    </source>
</evidence>
<feature type="compositionally biased region" description="Gly residues" evidence="1">
    <location>
        <begin position="64"/>
        <end position="73"/>
    </location>
</feature>
<organism evidence="5 6">
    <name type="scientific">Kribbella sandramycini</name>
    <dbReference type="NCBI Taxonomy" id="60450"/>
    <lineage>
        <taxon>Bacteria</taxon>
        <taxon>Bacillati</taxon>
        <taxon>Actinomycetota</taxon>
        <taxon>Actinomycetes</taxon>
        <taxon>Propionibacteriales</taxon>
        <taxon>Kribbellaceae</taxon>
        <taxon>Kribbella</taxon>
    </lineage>
</organism>
<evidence type="ECO:0000256" key="1">
    <source>
        <dbReference type="SAM" id="MobiDB-lite"/>
    </source>
</evidence>
<feature type="domain" description="DUF1707" evidence="3">
    <location>
        <begin position="5"/>
        <end position="57"/>
    </location>
</feature>
<feature type="transmembrane region" description="Helical" evidence="2">
    <location>
        <begin position="111"/>
        <end position="128"/>
    </location>
</feature>
<accession>A0A7Y4KY81</accession>
<dbReference type="PANTHER" id="PTHR40763:SF5">
    <property type="entry name" value="MEMBRANE PROTEIN"/>
    <property type="match status" value="1"/>
</dbReference>
<proteinExistence type="predicted"/>
<gene>
    <name evidence="4" type="ORF">HNR71_002993</name>
    <name evidence="5" type="ORF">HPO96_07225</name>
</gene>
<keyword evidence="2" id="KW-0812">Transmembrane</keyword>
<sequence length="158" mass="16358">MNDPIRIGDSEREEAVRRLGEHYEAGRLTAEEHAERVETALQAKTAPELTALFGDLPGADGWVGTGRASGQGAGEAPWVGGAGAGGPDGQPPWGRGPGRWSAAPFAKRGPLGWIPLPLLILLGVLGVVCAVVGGHPPVLLGVALVVGLVLFVRKRRVV</sequence>
<dbReference type="Pfam" id="PF08044">
    <property type="entry name" value="DUF1707"/>
    <property type="match status" value="1"/>
</dbReference>
<evidence type="ECO:0000313" key="5">
    <source>
        <dbReference type="EMBL" id="NOL40031.1"/>
    </source>
</evidence>
<keyword evidence="2" id="KW-1133">Transmembrane helix</keyword>